<reference evidence="2 3" key="1">
    <citation type="submission" date="2016-10" db="EMBL/GenBank/DDBJ databases">
        <authorList>
            <person name="de Groot N.N."/>
        </authorList>
    </citation>
    <scope>NUCLEOTIDE SEQUENCE [LARGE SCALE GENOMIC DNA]</scope>
    <source>
        <strain evidence="2 3">U95</strain>
    </source>
</reference>
<keyword evidence="3" id="KW-1185">Reference proteome</keyword>
<proteinExistence type="predicted"/>
<dbReference type="Proteomes" id="UP000198767">
    <property type="component" value="Unassembled WGS sequence"/>
</dbReference>
<evidence type="ECO:0000313" key="2">
    <source>
        <dbReference type="EMBL" id="SCZ73451.1"/>
    </source>
</evidence>
<sequence>MRVLIGCECSGTVRDAFLAAGHDAYSCDLKPDEKGSNRHFVADIRDVLRHPEIYGRFDLVIICHPPCTRLCNSGVRWYTEPPQNPPSSCTEAEAEQWPFLDREQRLAMLWEHLDQGAALFQECLDADVPYVAIENPVMHRYAKERINFGDVKPFYVQPWQFATTEGGPDNEKKRTGFWCRNLPKLTPTGTLDGSTARDSVHKASPGEDRGAERSRFFPGMAAAMADQWGSLPAPQPQQLDLFAA</sequence>
<organism evidence="2 3">
    <name type="scientific">Epibacterium ulvae</name>
    <dbReference type="NCBI Taxonomy" id="1156985"/>
    <lineage>
        <taxon>Bacteria</taxon>
        <taxon>Pseudomonadati</taxon>
        <taxon>Pseudomonadota</taxon>
        <taxon>Alphaproteobacteria</taxon>
        <taxon>Rhodobacterales</taxon>
        <taxon>Roseobacteraceae</taxon>
        <taxon>Epibacterium</taxon>
    </lineage>
</organism>
<dbReference type="STRING" id="1156985.SAMN04488118_11727"/>
<name>A0A1G5RJA1_9RHOB</name>
<dbReference type="AlphaFoldDB" id="A0A1G5RJA1"/>
<evidence type="ECO:0000256" key="1">
    <source>
        <dbReference type="SAM" id="MobiDB-lite"/>
    </source>
</evidence>
<evidence type="ECO:0000313" key="3">
    <source>
        <dbReference type="Proteomes" id="UP000198767"/>
    </source>
</evidence>
<dbReference type="RefSeq" id="WP_090221084.1">
    <property type="nucleotide sequence ID" value="NZ_FMWG01000017.1"/>
</dbReference>
<evidence type="ECO:0008006" key="4">
    <source>
        <dbReference type="Google" id="ProtNLM"/>
    </source>
</evidence>
<feature type="compositionally biased region" description="Polar residues" evidence="1">
    <location>
        <begin position="188"/>
        <end position="197"/>
    </location>
</feature>
<feature type="compositionally biased region" description="Basic and acidic residues" evidence="1">
    <location>
        <begin position="198"/>
        <end position="215"/>
    </location>
</feature>
<dbReference type="OrthoDB" id="9134166at2"/>
<protein>
    <recommendedName>
        <fullName evidence="4">DNA cytosine methyltransferase</fullName>
    </recommendedName>
</protein>
<gene>
    <name evidence="2" type="ORF">SAMN04488118_11727</name>
</gene>
<dbReference type="EMBL" id="FMWG01000017">
    <property type="protein sequence ID" value="SCZ73451.1"/>
    <property type="molecule type" value="Genomic_DNA"/>
</dbReference>
<accession>A0A1G5RJA1</accession>
<feature type="region of interest" description="Disordered" evidence="1">
    <location>
        <begin position="188"/>
        <end position="215"/>
    </location>
</feature>